<accession>A0A369QQH5</accession>
<feature type="signal peptide" evidence="1">
    <location>
        <begin position="1"/>
        <end position="32"/>
    </location>
</feature>
<dbReference type="Pfam" id="PF07642">
    <property type="entry name" value="BBP2"/>
    <property type="match status" value="1"/>
</dbReference>
<evidence type="ECO:0008006" key="4">
    <source>
        <dbReference type="Google" id="ProtNLM"/>
    </source>
</evidence>
<organism evidence="2 3">
    <name type="scientific">Adhaeribacter pallidiroseus</name>
    <dbReference type="NCBI Taxonomy" id="2072847"/>
    <lineage>
        <taxon>Bacteria</taxon>
        <taxon>Pseudomonadati</taxon>
        <taxon>Bacteroidota</taxon>
        <taxon>Cytophagia</taxon>
        <taxon>Cytophagales</taxon>
        <taxon>Hymenobacteraceae</taxon>
        <taxon>Adhaeribacter</taxon>
    </lineage>
</organism>
<keyword evidence="3" id="KW-1185">Reference proteome</keyword>
<gene>
    <name evidence="2" type="ORF">AHMF7616_04566</name>
</gene>
<evidence type="ECO:0000256" key="1">
    <source>
        <dbReference type="SAM" id="SignalP"/>
    </source>
</evidence>
<protein>
    <recommendedName>
        <fullName evidence="4">Porin domain-containing protein</fullName>
    </recommendedName>
</protein>
<dbReference type="Proteomes" id="UP000253919">
    <property type="component" value="Unassembled WGS sequence"/>
</dbReference>
<evidence type="ECO:0000313" key="3">
    <source>
        <dbReference type="Proteomes" id="UP000253919"/>
    </source>
</evidence>
<feature type="chain" id="PRO_5016876585" description="Porin domain-containing protein" evidence="1">
    <location>
        <begin position="33"/>
        <end position="378"/>
    </location>
</feature>
<evidence type="ECO:0000313" key="2">
    <source>
        <dbReference type="EMBL" id="RDC65935.1"/>
    </source>
</evidence>
<comment type="caution">
    <text evidence="2">The sequence shown here is derived from an EMBL/GenBank/DDBJ whole genome shotgun (WGS) entry which is preliminary data.</text>
</comment>
<proteinExistence type="predicted"/>
<reference evidence="2 3" key="1">
    <citation type="submission" date="2018-04" db="EMBL/GenBank/DDBJ databases">
        <title>Adhaeribacter sp. HMF7616 genome sequencing and assembly.</title>
        <authorList>
            <person name="Kang H."/>
            <person name="Kang J."/>
            <person name="Cha I."/>
            <person name="Kim H."/>
            <person name="Joh K."/>
        </authorList>
    </citation>
    <scope>NUCLEOTIDE SEQUENCE [LARGE SCALE GENOMIC DNA]</scope>
    <source>
        <strain evidence="2 3">HMF7616</strain>
    </source>
</reference>
<name>A0A369QQH5_9BACT</name>
<dbReference type="AlphaFoldDB" id="A0A369QQH5"/>
<dbReference type="InterPro" id="IPR011486">
    <property type="entry name" value="BBP2"/>
</dbReference>
<keyword evidence="1" id="KW-0732">Signal</keyword>
<dbReference type="EMBL" id="QASA01000001">
    <property type="protein sequence ID" value="RDC65935.1"/>
    <property type="molecule type" value="Genomic_DNA"/>
</dbReference>
<sequence length="378" mass="42295">MRQPNPTTLLTNKNMKFIYILLSLITSQITYAQTDTVSTTTKLTFSGFADVYYAYDFNKPVSHERPGFLYNHSRHNEFNVNLAFLKAAYTSNKVRGTLALMAGTYAQYNLAAEQELLKNIFEANAGVQLAPKLWLDAGIFASHIGLESAISKDNYTLTRSLAAENTPYYESGAKLTYEAGSKWIFTGLVLNGWQNIREPEGNSSKAIGTQIQFKPTDKILLNSSTFIGNEKPDSVKQQRYFHDFYAIFQISEQFKLAAIFDIGAEKRADSGGSGNYTGNTYNTWFNPTLLLHYNFTDKVGLGARAEYYHDPNNVIIASGTRNGFKTFGYSLNLDYAPVTKVLLRLEGRLLDSEDAVFTRDNRAVDESLAITSSLAILF</sequence>